<proteinExistence type="predicted"/>
<evidence type="ECO:0000313" key="2">
    <source>
        <dbReference type="Proteomes" id="UP000286288"/>
    </source>
</evidence>
<name>A0A415ETZ4_ENTCA</name>
<gene>
    <name evidence="1" type="ORF">DW084_06295</name>
</gene>
<accession>A0A415ETZ4</accession>
<reference evidence="1 2" key="1">
    <citation type="submission" date="2018-08" db="EMBL/GenBank/DDBJ databases">
        <title>A genome reference for cultivated species of the human gut microbiota.</title>
        <authorList>
            <person name="Zou Y."/>
            <person name="Xue W."/>
            <person name="Luo G."/>
        </authorList>
    </citation>
    <scope>NUCLEOTIDE SEQUENCE [LARGE SCALE GENOMIC DNA]</scope>
    <source>
        <strain evidence="1 2">AF48-16</strain>
    </source>
</reference>
<sequence length="155" mass="17959">MLQTRINFSGQKNATMLTVRFFSNKTNTILERNLIVDQEDDRQSVLDYLAESLGEINILQYSSKNVLCIAERSRLEKAGGTHRLEHFWGDVISYIVECVDKSGIHYDLHVIGNVDSDDEEIMRSINEISDELSIINIYEYKDCWLKREDILLQAL</sequence>
<organism evidence="1 2">
    <name type="scientific">Enterococcus casseliflavus</name>
    <name type="common">Enterococcus flavescens</name>
    <dbReference type="NCBI Taxonomy" id="37734"/>
    <lineage>
        <taxon>Bacteria</taxon>
        <taxon>Bacillati</taxon>
        <taxon>Bacillota</taxon>
        <taxon>Bacilli</taxon>
        <taxon>Lactobacillales</taxon>
        <taxon>Enterococcaceae</taxon>
        <taxon>Enterococcus</taxon>
    </lineage>
</organism>
<evidence type="ECO:0000313" key="1">
    <source>
        <dbReference type="EMBL" id="RHK06787.1"/>
    </source>
</evidence>
<comment type="caution">
    <text evidence="1">The sequence shown here is derived from an EMBL/GenBank/DDBJ whole genome shotgun (WGS) entry which is preliminary data.</text>
</comment>
<dbReference type="EMBL" id="QRMZ01000007">
    <property type="protein sequence ID" value="RHK06787.1"/>
    <property type="molecule type" value="Genomic_DNA"/>
</dbReference>
<dbReference type="Proteomes" id="UP000286288">
    <property type="component" value="Unassembled WGS sequence"/>
</dbReference>
<dbReference type="RefSeq" id="WP_010748074.1">
    <property type="nucleotide sequence ID" value="NZ_CP066024.1"/>
</dbReference>
<dbReference type="AlphaFoldDB" id="A0A415ETZ4"/>
<protein>
    <submittedName>
        <fullName evidence="1">Uncharacterized protein</fullName>
    </submittedName>
</protein>